<feature type="transmembrane region" description="Helical" evidence="6">
    <location>
        <begin position="345"/>
        <end position="367"/>
    </location>
</feature>
<dbReference type="EMBL" id="JASJEV010000008">
    <property type="protein sequence ID" value="MDJ1159334.1"/>
    <property type="molecule type" value="Genomic_DNA"/>
</dbReference>
<keyword evidence="4 6" id="KW-1133">Transmembrane helix</keyword>
<feature type="transmembrane region" description="Helical" evidence="6">
    <location>
        <begin position="291"/>
        <end position="310"/>
    </location>
</feature>
<feature type="transmembrane region" description="Helical" evidence="6">
    <location>
        <begin position="54"/>
        <end position="72"/>
    </location>
</feature>
<feature type="domain" description="Major facilitator superfamily (MFS) profile" evidence="7">
    <location>
        <begin position="14"/>
        <end position="403"/>
    </location>
</feature>
<dbReference type="InterPro" id="IPR011701">
    <property type="entry name" value="MFS"/>
</dbReference>
<keyword evidence="3 6" id="KW-0812">Transmembrane</keyword>
<accession>A0ABT7AIZ3</accession>
<dbReference type="RefSeq" id="WP_283741330.1">
    <property type="nucleotide sequence ID" value="NZ_JASJEV010000008.1"/>
</dbReference>
<dbReference type="PROSITE" id="PS50850">
    <property type="entry name" value="MFS"/>
    <property type="match status" value="1"/>
</dbReference>
<dbReference type="InterPro" id="IPR036259">
    <property type="entry name" value="MFS_trans_sf"/>
</dbReference>
<dbReference type="CDD" id="cd17320">
    <property type="entry name" value="MFS_MdfA_MDR_like"/>
    <property type="match status" value="1"/>
</dbReference>
<protein>
    <submittedName>
        <fullName evidence="8">Multidrug effflux MFS transporter</fullName>
    </submittedName>
</protein>
<dbReference type="SUPFAM" id="SSF103473">
    <property type="entry name" value="MFS general substrate transporter"/>
    <property type="match status" value="1"/>
</dbReference>
<comment type="caution">
    <text evidence="8">The sequence shown here is derived from an EMBL/GenBank/DDBJ whole genome shotgun (WGS) entry which is preliminary data.</text>
</comment>
<dbReference type="Gene3D" id="1.20.1720.10">
    <property type="entry name" value="Multidrug resistance protein D"/>
    <property type="match status" value="1"/>
</dbReference>
<feature type="transmembrane region" description="Helical" evidence="6">
    <location>
        <begin position="142"/>
        <end position="166"/>
    </location>
</feature>
<evidence type="ECO:0000313" key="8">
    <source>
        <dbReference type="EMBL" id="MDJ1159334.1"/>
    </source>
</evidence>
<evidence type="ECO:0000259" key="7">
    <source>
        <dbReference type="PROSITE" id="PS50850"/>
    </source>
</evidence>
<dbReference type="PANTHER" id="PTHR42718">
    <property type="entry name" value="MAJOR FACILITATOR SUPERFAMILY MULTIDRUG TRANSPORTER MFSC"/>
    <property type="match status" value="1"/>
</dbReference>
<evidence type="ECO:0000313" key="9">
    <source>
        <dbReference type="Proteomes" id="UP001321492"/>
    </source>
</evidence>
<evidence type="ECO:0000256" key="6">
    <source>
        <dbReference type="SAM" id="Phobius"/>
    </source>
</evidence>
<comment type="subcellular location">
    <subcellularLocation>
        <location evidence="1">Membrane</location>
        <topology evidence="1">Multi-pass membrane protein</topology>
    </subcellularLocation>
</comment>
<dbReference type="PANTHER" id="PTHR42718:SF9">
    <property type="entry name" value="MAJOR FACILITATOR SUPERFAMILY MULTIDRUG TRANSPORTER MFSC"/>
    <property type="match status" value="1"/>
</dbReference>
<feature type="transmembrane region" description="Helical" evidence="6">
    <location>
        <begin position="260"/>
        <end position="279"/>
    </location>
</feature>
<gene>
    <name evidence="8" type="ORF">QNA08_13925</name>
</gene>
<feature type="transmembrane region" description="Helical" evidence="6">
    <location>
        <begin position="172"/>
        <end position="190"/>
    </location>
</feature>
<feature type="transmembrane region" description="Helical" evidence="6">
    <location>
        <begin position="316"/>
        <end position="333"/>
    </location>
</feature>
<evidence type="ECO:0000256" key="3">
    <source>
        <dbReference type="ARBA" id="ARBA00022692"/>
    </source>
</evidence>
<name>A0ABT7AIZ3_9HYPH</name>
<feature type="transmembrane region" description="Helical" evidence="6">
    <location>
        <begin position="379"/>
        <end position="400"/>
    </location>
</feature>
<evidence type="ECO:0000256" key="2">
    <source>
        <dbReference type="ARBA" id="ARBA00022448"/>
    </source>
</evidence>
<reference evidence="8 9" key="1">
    <citation type="submission" date="2023-05" db="EMBL/GenBank/DDBJ databases">
        <title>Chelatococcus sp. nov., a moderately thermophilic bacterium isolated from hot spring microbial mat.</title>
        <authorList>
            <person name="Hu C.-J."/>
            <person name="Li W.-J."/>
        </authorList>
    </citation>
    <scope>NUCLEOTIDE SEQUENCE [LARGE SCALE GENOMIC DNA]</scope>
    <source>
        <strain evidence="8 9">SYSU G07232</strain>
    </source>
</reference>
<organism evidence="8 9">
    <name type="scientific">Chelatococcus albus</name>
    <dbReference type="NCBI Taxonomy" id="3047466"/>
    <lineage>
        <taxon>Bacteria</taxon>
        <taxon>Pseudomonadati</taxon>
        <taxon>Pseudomonadota</taxon>
        <taxon>Alphaproteobacteria</taxon>
        <taxon>Hyphomicrobiales</taxon>
        <taxon>Chelatococcaceae</taxon>
        <taxon>Chelatococcus</taxon>
    </lineage>
</organism>
<feature type="transmembrane region" description="Helical" evidence="6">
    <location>
        <begin position="223"/>
        <end position="240"/>
    </location>
</feature>
<evidence type="ECO:0000256" key="1">
    <source>
        <dbReference type="ARBA" id="ARBA00004141"/>
    </source>
</evidence>
<keyword evidence="9" id="KW-1185">Reference proteome</keyword>
<feature type="transmembrane region" description="Helical" evidence="6">
    <location>
        <begin position="12"/>
        <end position="32"/>
    </location>
</feature>
<keyword evidence="2" id="KW-0813">Transport</keyword>
<feature type="transmembrane region" description="Helical" evidence="6">
    <location>
        <begin position="111"/>
        <end position="130"/>
    </location>
</feature>
<sequence>MHQPLARSPRAPSFGEFVALIGLMMGLTALSIDNLLPAFGPIQAGFGIADDNELQLVVTSYMMGFGLMQLVYGPLSDSIGRRPVLMLGLAVFAAGTALAMIAWTFPMLLTARAVQGMGAAAARVLAVAIVRDRYEGREMARVMSLTMIVFITVPIVAPVMGSLILLAGSWRLIFACMLTLALVVAAWFGLRMPETLHPEYRRALSPRAIAAAIRMSVNDRASLGYSTAVALMMGCLMAYISSAQQIFETSVFRLGPWFPAAFAVIAAVMGVASFVNARLVRRLGMRRLSHAGLCGFAAVSAVLCVAAFAFDGAPPLLLFGFLLAAAQFLFGLIMPNFNSMAMEPLGAVAGTASSFIGFYTILLGTSLGMVVGQAFDGTVVPLSLGYLALSAVAVLVVLWAESGRLFVPHHEAPGT</sequence>
<evidence type="ECO:0000256" key="4">
    <source>
        <dbReference type="ARBA" id="ARBA00022989"/>
    </source>
</evidence>
<keyword evidence="5 6" id="KW-0472">Membrane</keyword>
<dbReference type="InterPro" id="IPR020846">
    <property type="entry name" value="MFS_dom"/>
</dbReference>
<proteinExistence type="predicted"/>
<dbReference type="Proteomes" id="UP001321492">
    <property type="component" value="Unassembled WGS sequence"/>
</dbReference>
<feature type="transmembrane region" description="Helical" evidence="6">
    <location>
        <begin position="84"/>
        <end position="105"/>
    </location>
</feature>
<dbReference type="Pfam" id="PF07690">
    <property type="entry name" value="MFS_1"/>
    <property type="match status" value="1"/>
</dbReference>
<evidence type="ECO:0000256" key="5">
    <source>
        <dbReference type="ARBA" id="ARBA00023136"/>
    </source>
</evidence>